<gene>
    <name evidence="2" type="ORF">g.16455</name>
</gene>
<feature type="region of interest" description="Disordered" evidence="1">
    <location>
        <begin position="106"/>
        <end position="131"/>
    </location>
</feature>
<accession>A0A1B6I3A4</accession>
<dbReference type="AlphaFoldDB" id="A0A1B6I3A4"/>
<protein>
    <submittedName>
        <fullName evidence="2">Uncharacterized protein</fullName>
    </submittedName>
</protein>
<proteinExistence type="predicted"/>
<evidence type="ECO:0000313" key="2">
    <source>
        <dbReference type="EMBL" id="JAS81411.1"/>
    </source>
</evidence>
<sequence>MLTPVKKPPAPFSKNGCNHIHNQNFVIHQILLSVKPKTPTKSSKSKTSKSLATPTFKIAPVPIPKHFDKSYKTPKALFQPIVLENKGEFETIDLQNNTDVQSVALENNMETTSQLSPEMVGSPSKSHPDSLSFKNFSQCNIC</sequence>
<organism evidence="2">
    <name type="scientific">Homalodisca liturata</name>
    <dbReference type="NCBI Taxonomy" id="320908"/>
    <lineage>
        <taxon>Eukaryota</taxon>
        <taxon>Metazoa</taxon>
        <taxon>Ecdysozoa</taxon>
        <taxon>Arthropoda</taxon>
        <taxon>Hexapoda</taxon>
        <taxon>Insecta</taxon>
        <taxon>Pterygota</taxon>
        <taxon>Neoptera</taxon>
        <taxon>Paraneoptera</taxon>
        <taxon>Hemiptera</taxon>
        <taxon>Auchenorrhyncha</taxon>
        <taxon>Membracoidea</taxon>
        <taxon>Cicadellidae</taxon>
        <taxon>Cicadellinae</taxon>
        <taxon>Proconiini</taxon>
        <taxon>Homalodisca</taxon>
    </lineage>
</organism>
<evidence type="ECO:0000256" key="1">
    <source>
        <dbReference type="SAM" id="MobiDB-lite"/>
    </source>
</evidence>
<name>A0A1B6I3A4_9HEMI</name>
<dbReference type="EMBL" id="GECU01026295">
    <property type="protein sequence ID" value="JAS81411.1"/>
    <property type="molecule type" value="Transcribed_RNA"/>
</dbReference>
<feature type="compositionally biased region" description="Polar residues" evidence="1">
    <location>
        <begin position="106"/>
        <end position="116"/>
    </location>
</feature>
<reference evidence="2" key="1">
    <citation type="submission" date="2015-11" db="EMBL/GenBank/DDBJ databases">
        <title>De novo transcriptome assembly of four potential Pierce s Disease insect vectors from Arizona vineyards.</title>
        <authorList>
            <person name="Tassone E.E."/>
        </authorList>
    </citation>
    <scope>NUCLEOTIDE SEQUENCE</scope>
</reference>